<evidence type="ECO:0000259" key="12">
    <source>
        <dbReference type="PROSITE" id="PS51843"/>
    </source>
</evidence>
<dbReference type="FunFam" id="3.30.50.10:FF:000044">
    <property type="entry name" value="retinoic acid receptor beta isoform X4"/>
    <property type="match status" value="1"/>
</dbReference>
<dbReference type="PANTHER" id="PTHR24085">
    <property type="entry name" value="NUCLEAR HORMONE RECEPTOR"/>
    <property type="match status" value="1"/>
</dbReference>
<comment type="similarity">
    <text evidence="1">Belongs to the nuclear hormone receptor family. NR1 subfamily.</text>
</comment>
<dbReference type="PANTHER" id="PTHR24085:SF9">
    <property type="match status" value="1"/>
</dbReference>
<evidence type="ECO:0000256" key="3">
    <source>
        <dbReference type="ARBA" id="ARBA00022771"/>
    </source>
</evidence>
<dbReference type="InterPro" id="IPR047159">
    <property type="entry name" value="NR_DBD_RAR"/>
</dbReference>
<evidence type="ECO:0000256" key="5">
    <source>
        <dbReference type="ARBA" id="ARBA00023015"/>
    </source>
</evidence>
<keyword evidence="14" id="KW-1185">Reference proteome</keyword>
<evidence type="ECO:0000256" key="9">
    <source>
        <dbReference type="ARBA" id="ARBA00023242"/>
    </source>
</evidence>
<name>A0AAD9JGV3_9ANNE</name>
<dbReference type="SUPFAM" id="SSF57716">
    <property type="entry name" value="Glucocorticoid receptor-like (DNA-binding domain)"/>
    <property type="match status" value="1"/>
</dbReference>
<feature type="domain" description="Nuclear receptor" evidence="11">
    <location>
        <begin position="119"/>
        <end position="194"/>
    </location>
</feature>
<protein>
    <submittedName>
        <fullName evidence="13">Uncharacterized protein</fullName>
    </submittedName>
</protein>
<dbReference type="PRINTS" id="PR01292">
    <property type="entry name" value="RETNOICACIDR"/>
</dbReference>
<dbReference type="EMBL" id="JAODUP010000345">
    <property type="protein sequence ID" value="KAK2151935.1"/>
    <property type="molecule type" value="Genomic_DNA"/>
</dbReference>
<dbReference type="GO" id="GO:0000978">
    <property type="term" value="F:RNA polymerase II cis-regulatory region sequence-specific DNA binding"/>
    <property type="evidence" value="ECO:0007669"/>
    <property type="project" value="TreeGrafter"/>
</dbReference>
<dbReference type="PROSITE" id="PS51030">
    <property type="entry name" value="NUCLEAR_REC_DBD_2"/>
    <property type="match status" value="1"/>
</dbReference>
<keyword evidence="3 10" id="KW-0863">Zinc-finger</keyword>
<dbReference type="Gene3D" id="3.30.50.10">
    <property type="entry name" value="Erythroid Transcription Factor GATA-1, subunit A"/>
    <property type="match status" value="1"/>
</dbReference>
<comment type="subcellular location">
    <subcellularLocation>
        <location evidence="10">Nucleus</location>
    </subcellularLocation>
</comment>
<proteinExistence type="inferred from homology"/>
<keyword evidence="7 10" id="KW-0804">Transcription</keyword>
<evidence type="ECO:0000256" key="8">
    <source>
        <dbReference type="ARBA" id="ARBA00023170"/>
    </source>
</evidence>
<accession>A0AAD9JGV3</accession>
<comment type="caution">
    <text evidence="13">The sequence shown here is derived from an EMBL/GenBank/DDBJ whole genome shotgun (WGS) entry which is preliminary data.</text>
</comment>
<dbReference type="GO" id="GO:0005634">
    <property type="term" value="C:nucleus"/>
    <property type="evidence" value="ECO:0007669"/>
    <property type="project" value="UniProtKB-SubCell"/>
</dbReference>
<keyword evidence="9 10" id="KW-0539">Nucleus</keyword>
<evidence type="ECO:0000313" key="13">
    <source>
        <dbReference type="EMBL" id="KAK2151935.1"/>
    </source>
</evidence>
<keyword evidence="8 10" id="KW-0675">Receptor</keyword>
<dbReference type="InterPro" id="IPR001628">
    <property type="entry name" value="Znf_hrmn_rcpt"/>
</dbReference>
<dbReference type="InterPro" id="IPR035500">
    <property type="entry name" value="NHR-like_dom_sf"/>
</dbReference>
<dbReference type="PRINTS" id="PR00047">
    <property type="entry name" value="STROIDFINGER"/>
</dbReference>
<dbReference type="GO" id="GO:0048384">
    <property type="term" value="P:retinoic acid receptor signaling pathway"/>
    <property type="evidence" value="ECO:0007669"/>
    <property type="project" value="InterPro"/>
</dbReference>
<dbReference type="InterPro" id="IPR003078">
    <property type="entry name" value="Retinoic_acid_rcpt"/>
</dbReference>
<reference evidence="13" key="1">
    <citation type="journal article" date="2023" name="Mol. Biol. Evol.">
        <title>Third-Generation Sequencing Reveals the Adaptive Role of the Epigenome in Three Deep-Sea Polychaetes.</title>
        <authorList>
            <person name="Perez M."/>
            <person name="Aroh O."/>
            <person name="Sun Y."/>
            <person name="Lan Y."/>
            <person name="Juniper S.K."/>
            <person name="Young C.R."/>
            <person name="Angers B."/>
            <person name="Qian P.Y."/>
        </authorList>
    </citation>
    <scope>NUCLEOTIDE SEQUENCE</scope>
    <source>
        <strain evidence="13">P08H-3</strain>
    </source>
</reference>
<dbReference type="Pfam" id="PF00104">
    <property type="entry name" value="Hormone_recep"/>
    <property type="match status" value="1"/>
</dbReference>
<evidence type="ECO:0000256" key="2">
    <source>
        <dbReference type="ARBA" id="ARBA00022723"/>
    </source>
</evidence>
<dbReference type="SMART" id="SM00399">
    <property type="entry name" value="ZnF_C4"/>
    <property type="match status" value="1"/>
</dbReference>
<dbReference type="Proteomes" id="UP001208570">
    <property type="component" value="Unassembled WGS sequence"/>
</dbReference>
<dbReference type="GO" id="GO:0008270">
    <property type="term" value="F:zinc ion binding"/>
    <property type="evidence" value="ECO:0007669"/>
    <property type="project" value="UniProtKB-KW"/>
</dbReference>
<dbReference type="GO" id="GO:0071376">
    <property type="term" value="P:cellular response to corticotropin-releasing hormone stimulus"/>
    <property type="evidence" value="ECO:0007669"/>
    <property type="project" value="TreeGrafter"/>
</dbReference>
<evidence type="ECO:0000256" key="1">
    <source>
        <dbReference type="ARBA" id="ARBA00008092"/>
    </source>
</evidence>
<dbReference type="SUPFAM" id="SSF48508">
    <property type="entry name" value="Nuclear receptor ligand-binding domain"/>
    <property type="match status" value="1"/>
</dbReference>
<keyword evidence="2 10" id="KW-0479">Metal-binding</keyword>
<gene>
    <name evidence="13" type="ORF">LSH36_345g02005</name>
</gene>
<evidence type="ECO:0000256" key="10">
    <source>
        <dbReference type="RuleBase" id="RU004334"/>
    </source>
</evidence>
<dbReference type="GO" id="GO:0004879">
    <property type="term" value="F:nuclear receptor activity"/>
    <property type="evidence" value="ECO:0007669"/>
    <property type="project" value="InterPro"/>
</dbReference>
<evidence type="ECO:0000256" key="4">
    <source>
        <dbReference type="ARBA" id="ARBA00022833"/>
    </source>
</evidence>
<dbReference type="InterPro" id="IPR013088">
    <property type="entry name" value="Znf_NHR/GATA"/>
</dbReference>
<dbReference type="Gene3D" id="1.10.565.10">
    <property type="entry name" value="Retinoid X Receptor"/>
    <property type="match status" value="1"/>
</dbReference>
<dbReference type="GO" id="GO:0005667">
    <property type="term" value="C:transcription regulator complex"/>
    <property type="evidence" value="ECO:0007669"/>
    <property type="project" value="TreeGrafter"/>
</dbReference>
<dbReference type="PROSITE" id="PS51843">
    <property type="entry name" value="NR_LBD"/>
    <property type="match status" value="1"/>
</dbReference>
<keyword evidence="4 10" id="KW-0862">Zinc</keyword>
<dbReference type="SMART" id="SM00430">
    <property type="entry name" value="HOLI"/>
    <property type="match status" value="1"/>
</dbReference>
<dbReference type="GO" id="GO:0035259">
    <property type="term" value="F:nuclear glucocorticoid receptor binding"/>
    <property type="evidence" value="ECO:0007669"/>
    <property type="project" value="TreeGrafter"/>
</dbReference>
<dbReference type="PRINTS" id="PR00398">
    <property type="entry name" value="STRDHORMONER"/>
</dbReference>
<dbReference type="PROSITE" id="PS00031">
    <property type="entry name" value="NUCLEAR_REC_DBD_1"/>
    <property type="match status" value="1"/>
</dbReference>
<organism evidence="13 14">
    <name type="scientific">Paralvinella palmiformis</name>
    <dbReference type="NCBI Taxonomy" id="53620"/>
    <lineage>
        <taxon>Eukaryota</taxon>
        <taxon>Metazoa</taxon>
        <taxon>Spiralia</taxon>
        <taxon>Lophotrochozoa</taxon>
        <taxon>Annelida</taxon>
        <taxon>Polychaeta</taxon>
        <taxon>Sedentaria</taxon>
        <taxon>Canalipalpata</taxon>
        <taxon>Terebellida</taxon>
        <taxon>Terebelliformia</taxon>
        <taxon>Alvinellidae</taxon>
        <taxon>Paralvinella</taxon>
    </lineage>
</organism>
<dbReference type="Pfam" id="PF00105">
    <property type="entry name" value="zf-C4"/>
    <property type="match status" value="1"/>
</dbReference>
<evidence type="ECO:0000313" key="14">
    <source>
        <dbReference type="Proteomes" id="UP001208570"/>
    </source>
</evidence>
<dbReference type="CDD" id="cd06964">
    <property type="entry name" value="NR_DBD_RAR"/>
    <property type="match status" value="1"/>
</dbReference>
<dbReference type="InterPro" id="IPR000536">
    <property type="entry name" value="Nucl_hrmn_rcpt_lig-bd"/>
</dbReference>
<sequence length="477" mass="54077">MFGLGTREREDLSPDKGYRHQMCNNSELLSPGDISPNGVSLSDQHPLLSQCSSEHFSSPQKAHHTNNQHIHNDQQINNFKFPGFFGSQQYPHFIGNIQSPAYSTTPECPESPPLPPRVYKPCVVCNDKSSGYHYGVSSCEGCKGFFRRSVQKNMQYTCHKDRKCIINKTTRNRCQYCRLQKCFEQGMSKDAVRNDRNKKKKKKILEECSVSVEPSNELTDVEQQLISQIEEAHISSFPLTLSEDHDSQKRRSSEVMKKHGHFLWEHVAELSSSGIKKIVGFSKHVPGFKSLNNEDQVVLLKASCLEILVSTFTNDRCKKNSTNRILRLASRYSELDDAIMFSDGIMLTQSQLEEGGFGSLTEAIFQFSQCLHQMDVDTVEFAMLSAVCLLNNDRSGLKEVDNIEKLQEPLLEALKHYSKQRRNIHSHCFAKLLMKLTDLRSISLKGAEKVLNLNQSGQDGLSPLLVEMLDQVENIVI</sequence>
<evidence type="ECO:0000256" key="6">
    <source>
        <dbReference type="ARBA" id="ARBA00023125"/>
    </source>
</evidence>
<keyword evidence="5 10" id="KW-0805">Transcription regulation</keyword>
<feature type="domain" description="NR LBD" evidence="12">
    <location>
        <begin position="221"/>
        <end position="472"/>
    </location>
</feature>
<evidence type="ECO:0000256" key="7">
    <source>
        <dbReference type="ARBA" id="ARBA00023163"/>
    </source>
</evidence>
<evidence type="ECO:0000259" key="11">
    <source>
        <dbReference type="PROSITE" id="PS51030"/>
    </source>
</evidence>
<dbReference type="AlphaFoldDB" id="A0AAD9JGV3"/>
<dbReference type="InterPro" id="IPR001723">
    <property type="entry name" value="Nuclear_hrmn_rcpt"/>
</dbReference>
<keyword evidence="6 10" id="KW-0238">DNA-binding</keyword>